<dbReference type="Proteomes" id="UP000188268">
    <property type="component" value="Unassembled WGS sequence"/>
</dbReference>
<reference evidence="2 3" key="1">
    <citation type="submission" date="2013-09" db="EMBL/GenBank/DDBJ databases">
        <title>Corchorus capsularis genome sequencing.</title>
        <authorList>
            <person name="Alam M."/>
            <person name="Haque M.S."/>
            <person name="Islam M.S."/>
            <person name="Emdad E.M."/>
            <person name="Islam M.M."/>
            <person name="Ahmed B."/>
            <person name="Halim A."/>
            <person name="Hossen Q.M.M."/>
            <person name="Hossain M.Z."/>
            <person name="Ahmed R."/>
            <person name="Khan M.M."/>
            <person name="Islam R."/>
            <person name="Rashid M.M."/>
            <person name="Khan S.A."/>
            <person name="Rahman M.S."/>
            <person name="Alam M."/>
        </authorList>
    </citation>
    <scope>NUCLEOTIDE SEQUENCE [LARGE SCALE GENOMIC DNA]</scope>
    <source>
        <strain evidence="3">cv. CVL-1</strain>
        <tissue evidence="2">Whole seedling</tissue>
    </source>
</reference>
<gene>
    <name evidence="2" type="ORF">CCACVL1_22723</name>
</gene>
<name>A0A1R3GX64_COCAP</name>
<dbReference type="STRING" id="210143.A0A1R3GX64"/>
<feature type="compositionally biased region" description="Low complexity" evidence="1">
    <location>
        <begin position="54"/>
        <end position="72"/>
    </location>
</feature>
<dbReference type="OMA" id="GTDHSWA"/>
<protein>
    <submittedName>
        <fullName evidence="2">Uncharacterized protein</fullName>
    </submittedName>
</protein>
<evidence type="ECO:0000313" key="2">
    <source>
        <dbReference type="EMBL" id="OMO62606.1"/>
    </source>
</evidence>
<proteinExistence type="predicted"/>
<feature type="region of interest" description="Disordered" evidence="1">
    <location>
        <begin position="1"/>
        <end position="27"/>
    </location>
</feature>
<organism evidence="2 3">
    <name type="scientific">Corchorus capsularis</name>
    <name type="common">Jute</name>
    <dbReference type="NCBI Taxonomy" id="210143"/>
    <lineage>
        <taxon>Eukaryota</taxon>
        <taxon>Viridiplantae</taxon>
        <taxon>Streptophyta</taxon>
        <taxon>Embryophyta</taxon>
        <taxon>Tracheophyta</taxon>
        <taxon>Spermatophyta</taxon>
        <taxon>Magnoliopsida</taxon>
        <taxon>eudicotyledons</taxon>
        <taxon>Gunneridae</taxon>
        <taxon>Pentapetalae</taxon>
        <taxon>rosids</taxon>
        <taxon>malvids</taxon>
        <taxon>Malvales</taxon>
        <taxon>Malvaceae</taxon>
        <taxon>Grewioideae</taxon>
        <taxon>Apeibeae</taxon>
        <taxon>Corchorus</taxon>
    </lineage>
</organism>
<dbReference type="PANTHER" id="PTHR37237:SF1">
    <property type="entry name" value="OS02G0567000 PROTEIN"/>
    <property type="match status" value="1"/>
</dbReference>
<dbReference type="PANTHER" id="PTHR37237">
    <property type="entry name" value="OS02G0567000 PROTEIN"/>
    <property type="match status" value="1"/>
</dbReference>
<evidence type="ECO:0000256" key="1">
    <source>
        <dbReference type="SAM" id="MobiDB-lite"/>
    </source>
</evidence>
<dbReference type="EMBL" id="AWWV01013212">
    <property type="protein sequence ID" value="OMO62606.1"/>
    <property type="molecule type" value="Genomic_DNA"/>
</dbReference>
<evidence type="ECO:0000313" key="3">
    <source>
        <dbReference type="Proteomes" id="UP000188268"/>
    </source>
</evidence>
<dbReference type="AlphaFoldDB" id="A0A1R3GX64"/>
<feature type="region of interest" description="Disordered" evidence="1">
    <location>
        <begin position="44"/>
        <end position="72"/>
    </location>
</feature>
<sequence>MCKAKPETEEQRCRKQREKMRGIGGPLLTIGDLLSDIGEESAAAPDNLYHHDSALPSPSSQPSSSSNFDSNDAAQSLDLTKLFQDNYEKLNEALAGSDHSWTALTLKLCTALETANKMVQSTDTNVKLLSEKVAELEKIVKRGDSAVTAARAISIHLNQKGESSVGSQNKEKSRSH</sequence>
<dbReference type="Gramene" id="OMO62606">
    <property type="protein sequence ID" value="OMO62606"/>
    <property type="gene ID" value="CCACVL1_22723"/>
</dbReference>
<feature type="compositionally biased region" description="Basic and acidic residues" evidence="1">
    <location>
        <begin position="1"/>
        <end position="13"/>
    </location>
</feature>
<comment type="caution">
    <text evidence="2">The sequence shown here is derived from an EMBL/GenBank/DDBJ whole genome shotgun (WGS) entry which is preliminary data.</text>
</comment>
<accession>A0A1R3GX64</accession>
<dbReference type="OrthoDB" id="1629067at2759"/>
<keyword evidence="3" id="KW-1185">Reference proteome</keyword>